<sequence length="154" mass="17227">MSTKNQFAFIVLISKLFFLHISAAIESLSLTQMGRHGNDPTMVGSSIALLQERFKQLQRVREKREQQEILKLFSESKQITPTIGKVSVQPKMIFPLSPPPQDHPLSLRLNSPSKVSDIKAIENRSLTTLRSIDATIMSISPSTDNSEVDTSLHL</sequence>
<organism evidence="1 2">
    <name type="scientific">Camellia lanceoleosa</name>
    <dbReference type="NCBI Taxonomy" id="1840588"/>
    <lineage>
        <taxon>Eukaryota</taxon>
        <taxon>Viridiplantae</taxon>
        <taxon>Streptophyta</taxon>
        <taxon>Embryophyta</taxon>
        <taxon>Tracheophyta</taxon>
        <taxon>Spermatophyta</taxon>
        <taxon>Magnoliopsida</taxon>
        <taxon>eudicotyledons</taxon>
        <taxon>Gunneridae</taxon>
        <taxon>Pentapetalae</taxon>
        <taxon>asterids</taxon>
        <taxon>Ericales</taxon>
        <taxon>Theaceae</taxon>
        <taxon>Camellia</taxon>
    </lineage>
</organism>
<evidence type="ECO:0000313" key="2">
    <source>
        <dbReference type="Proteomes" id="UP001060215"/>
    </source>
</evidence>
<gene>
    <name evidence="1" type="ORF">LOK49_LG07G02734</name>
</gene>
<dbReference type="EMBL" id="CM045764">
    <property type="protein sequence ID" value="KAI8009066.1"/>
    <property type="molecule type" value="Genomic_DNA"/>
</dbReference>
<accession>A0ACC0HAQ6</accession>
<dbReference type="Proteomes" id="UP001060215">
    <property type="component" value="Chromosome 7"/>
</dbReference>
<protein>
    <submittedName>
        <fullName evidence="1">Uncharacterized protein</fullName>
    </submittedName>
</protein>
<comment type="caution">
    <text evidence="1">The sequence shown here is derived from an EMBL/GenBank/DDBJ whole genome shotgun (WGS) entry which is preliminary data.</text>
</comment>
<proteinExistence type="predicted"/>
<keyword evidence="2" id="KW-1185">Reference proteome</keyword>
<evidence type="ECO:0000313" key="1">
    <source>
        <dbReference type="EMBL" id="KAI8009066.1"/>
    </source>
</evidence>
<reference evidence="1 2" key="1">
    <citation type="journal article" date="2022" name="Plant J.">
        <title>Chromosome-level genome of Camellia lanceoleosa provides a valuable resource for understanding genome evolution and self-incompatibility.</title>
        <authorList>
            <person name="Gong W."/>
            <person name="Xiao S."/>
            <person name="Wang L."/>
            <person name="Liao Z."/>
            <person name="Chang Y."/>
            <person name="Mo W."/>
            <person name="Hu G."/>
            <person name="Li W."/>
            <person name="Zhao G."/>
            <person name="Zhu H."/>
            <person name="Hu X."/>
            <person name="Ji K."/>
            <person name="Xiang X."/>
            <person name="Song Q."/>
            <person name="Yuan D."/>
            <person name="Jin S."/>
            <person name="Zhang L."/>
        </authorList>
    </citation>
    <scope>NUCLEOTIDE SEQUENCE [LARGE SCALE GENOMIC DNA]</scope>
    <source>
        <strain evidence="1">SQ_2022a</strain>
    </source>
</reference>
<name>A0ACC0HAQ6_9ERIC</name>